<dbReference type="EMBL" id="CP040442">
    <property type="protein sequence ID" value="QOW10906.1"/>
    <property type="molecule type" value="Genomic_DNA"/>
</dbReference>
<dbReference type="AlphaFoldDB" id="A0A7M2Y9Y2"/>
<name>A0A7M2Y9Y2_9FLAO</name>
<reference evidence="1 2" key="1">
    <citation type="submission" date="2019-05" db="EMBL/GenBank/DDBJ databases">
        <title>Chryseobacterium sp. isolated from King George Island, maritime Antarctica.</title>
        <authorList>
            <person name="Peng X."/>
        </authorList>
    </citation>
    <scope>NUCLEOTIDE SEQUENCE [LARGE SCALE GENOMIC DNA]</scope>
    <source>
        <strain evidence="1 2">7-3A</strain>
    </source>
</reference>
<accession>A0A7M2Y9Y2</accession>
<dbReference type="Proteomes" id="UP000594195">
    <property type="component" value="Chromosome"/>
</dbReference>
<evidence type="ECO:0000313" key="1">
    <source>
        <dbReference type="EMBL" id="QOW10906.1"/>
    </source>
</evidence>
<keyword evidence="2" id="KW-1185">Reference proteome</keyword>
<evidence type="ECO:0000313" key="2">
    <source>
        <dbReference type="Proteomes" id="UP000594195"/>
    </source>
</evidence>
<dbReference type="RefSeq" id="WP_193811073.1">
    <property type="nucleotide sequence ID" value="NZ_CP040442.1"/>
</dbReference>
<proteinExistence type="predicted"/>
<protein>
    <submittedName>
        <fullName evidence="1">Uncharacterized protein</fullName>
    </submittedName>
</protein>
<dbReference type="KEGG" id="kfa:Q73A0000_11320"/>
<organism evidence="1 2">
    <name type="scientific">Kaistella flava</name>
    <name type="common">ex Peng et al. 2021</name>
    <dbReference type="NCBI Taxonomy" id="2038776"/>
    <lineage>
        <taxon>Bacteria</taxon>
        <taxon>Pseudomonadati</taxon>
        <taxon>Bacteroidota</taxon>
        <taxon>Flavobacteriia</taxon>
        <taxon>Flavobacteriales</taxon>
        <taxon>Weeksellaceae</taxon>
        <taxon>Chryseobacterium group</taxon>
        <taxon>Kaistella</taxon>
    </lineage>
</organism>
<gene>
    <name evidence="1" type="ORF">Q73A0000_11320</name>
</gene>
<sequence>MKTSFIFSPIFGAIFLMSPNTRCQPEYKNHSRVIVEGKITSQNAANIDVKLNSGSILISETKSNSDGSFKLGGPGTTAEKELSFDRKIASFTSNETACTLSYDSLAIILPVEKSYFNFAQITFKP</sequence>